<dbReference type="OrthoDB" id="3781248at2"/>
<evidence type="ECO:0000313" key="1">
    <source>
        <dbReference type="EMBL" id="TPG14949.1"/>
    </source>
</evidence>
<organism evidence="1 2">
    <name type="scientific">Pedococcus bigeumensis</name>
    <dbReference type="NCBI Taxonomy" id="433644"/>
    <lineage>
        <taxon>Bacteria</taxon>
        <taxon>Bacillati</taxon>
        <taxon>Actinomycetota</taxon>
        <taxon>Actinomycetes</taxon>
        <taxon>Micrococcales</taxon>
        <taxon>Intrasporangiaceae</taxon>
        <taxon>Pedococcus</taxon>
    </lineage>
</organism>
<dbReference type="Proteomes" id="UP000317722">
    <property type="component" value="Unassembled WGS sequence"/>
</dbReference>
<name>A0A502CS58_9MICO</name>
<protein>
    <submittedName>
        <fullName evidence="1">Uncharacterized protein</fullName>
    </submittedName>
</protein>
<accession>A0A502CS58</accession>
<reference evidence="1 2" key="1">
    <citation type="journal article" date="2019" name="Environ. Microbiol.">
        <title>Species interactions and distinct microbial communities in high Arctic permafrost affected cryosols are associated with the CH4 and CO2 gas fluxes.</title>
        <authorList>
            <person name="Altshuler I."/>
            <person name="Hamel J."/>
            <person name="Turney S."/>
            <person name="Magnuson E."/>
            <person name="Levesque R."/>
            <person name="Greer C."/>
            <person name="Whyte L.G."/>
        </authorList>
    </citation>
    <scope>NUCLEOTIDE SEQUENCE [LARGE SCALE GENOMIC DNA]</scope>
    <source>
        <strain evidence="1 2">S9.3A</strain>
    </source>
</reference>
<dbReference type="AlphaFoldDB" id="A0A502CS58"/>
<gene>
    <name evidence="1" type="ORF">EAH86_15535</name>
</gene>
<proteinExistence type="predicted"/>
<evidence type="ECO:0000313" key="2">
    <source>
        <dbReference type="Proteomes" id="UP000317722"/>
    </source>
</evidence>
<comment type="caution">
    <text evidence="1">The sequence shown here is derived from an EMBL/GenBank/DDBJ whole genome shotgun (WGS) entry which is preliminary data.</text>
</comment>
<sequence>MGRSRLFRYEFRCWRHGTIPDIAAAVESPRRVSNDVAAARRLLELVPSFLRATWGRDEQGAGEIWNSNSLTS</sequence>
<keyword evidence="2" id="KW-1185">Reference proteome</keyword>
<dbReference type="EMBL" id="RCZM01000005">
    <property type="protein sequence ID" value="TPG14949.1"/>
    <property type="molecule type" value="Genomic_DNA"/>
</dbReference>
<dbReference type="RefSeq" id="WP_140742327.1">
    <property type="nucleotide sequence ID" value="NZ_RCZM01000005.1"/>
</dbReference>